<accession>A0ABM8TWL9</accession>
<gene>
    <name evidence="2" type="ORF">LMG26411_08087</name>
</gene>
<feature type="compositionally biased region" description="Polar residues" evidence="1">
    <location>
        <begin position="19"/>
        <end position="47"/>
    </location>
</feature>
<evidence type="ECO:0000256" key="1">
    <source>
        <dbReference type="SAM" id="MobiDB-lite"/>
    </source>
</evidence>
<feature type="compositionally biased region" description="Basic and acidic residues" evidence="1">
    <location>
        <begin position="8"/>
        <end position="17"/>
    </location>
</feature>
<proteinExistence type="predicted"/>
<dbReference type="Proteomes" id="UP000672657">
    <property type="component" value="Unassembled WGS sequence"/>
</dbReference>
<protein>
    <submittedName>
        <fullName evidence="2">Uncharacterized protein</fullName>
    </submittedName>
</protein>
<comment type="caution">
    <text evidence="2">The sequence shown here is derived from an EMBL/GenBank/DDBJ whole genome shotgun (WGS) entry which is preliminary data.</text>
</comment>
<feature type="region of interest" description="Disordered" evidence="1">
    <location>
        <begin position="1"/>
        <end position="47"/>
    </location>
</feature>
<dbReference type="EMBL" id="CAJPVI010000116">
    <property type="protein sequence ID" value="CAG2161232.1"/>
    <property type="molecule type" value="Genomic_DNA"/>
</dbReference>
<sequence>MKTLTKQQADHRADALNKNKGTSGTNPTNAKVQGNRGKQLNPNQTNK</sequence>
<evidence type="ECO:0000313" key="3">
    <source>
        <dbReference type="Proteomes" id="UP000672657"/>
    </source>
</evidence>
<keyword evidence="3" id="KW-1185">Reference proteome</keyword>
<dbReference type="RefSeq" id="WP_211958768.1">
    <property type="nucleotide sequence ID" value="NZ_CAJPVI010000116.1"/>
</dbReference>
<name>A0ABM8TWL9_9BURK</name>
<reference evidence="2 3" key="1">
    <citation type="submission" date="2021-03" db="EMBL/GenBank/DDBJ databases">
        <authorList>
            <person name="Peeters C."/>
        </authorList>
    </citation>
    <scope>NUCLEOTIDE SEQUENCE [LARGE SCALE GENOMIC DNA]</scope>
    <source>
        <strain evidence="2 3">LMG 26411</strain>
    </source>
</reference>
<organism evidence="2 3">
    <name type="scientific">Cupriavidus numazuensis</name>
    <dbReference type="NCBI Taxonomy" id="221992"/>
    <lineage>
        <taxon>Bacteria</taxon>
        <taxon>Pseudomonadati</taxon>
        <taxon>Pseudomonadota</taxon>
        <taxon>Betaproteobacteria</taxon>
        <taxon>Burkholderiales</taxon>
        <taxon>Burkholderiaceae</taxon>
        <taxon>Cupriavidus</taxon>
    </lineage>
</organism>
<evidence type="ECO:0000313" key="2">
    <source>
        <dbReference type="EMBL" id="CAG2161232.1"/>
    </source>
</evidence>